<evidence type="ECO:0000313" key="3">
    <source>
        <dbReference type="Proteomes" id="UP000014018"/>
    </source>
</evidence>
<dbReference type="Proteomes" id="UP000014018">
    <property type="component" value="Unassembled WGS sequence"/>
</dbReference>
<sequence length="118" mass="13278">MAVQQKKKDTFTAACHLGVWGYAFLIGGMYTYTYFAGETLLSPTIYVSIGILLLTRQYRLLQHLRFKDRLLELLIVVAIGLYCSFSINTNIYIVAIVNGCAIGSCVLINRKKINKAYT</sequence>
<protein>
    <submittedName>
        <fullName evidence="2">Uncharacterized protein</fullName>
    </submittedName>
</protein>
<dbReference type="AlphaFoldDB" id="A0A9W5PJ67"/>
<gene>
    <name evidence="2" type="ORF">IIU_07050</name>
</gene>
<dbReference type="RefSeq" id="WP_016110726.1">
    <property type="nucleotide sequence ID" value="NZ_KB976183.1"/>
</dbReference>
<keyword evidence="1" id="KW-0472">Membrane</keyword>
<accession>A0A9W5PJ67</accession>
<dbReference type="EMBL" id="AHFB01000196">
    <property type="protein sequence ID" value="EOO23315.1"/>
    <property type="molecule type" value="Genomic_DNA"/>
</dbReference>
<proteinExistence type="predicted"/>
<reference evidence="2 3" key="1">
    <citation type="submission" date="2012-12" db="EMBL/GenBank/DDBJ databases">
        <title>The Genome Sequence of Bacillus cereus VD133.</title>
        <authorList>
            <consortium name="The Broad Institute Genome Sequencing Platform"/>
            <consortium name="The Broad Institute Genome Sequencing Center for Infectious Disease"/>
            <person name="Feldgarden M."/>
            <person name="Van der Auwera G.A."/>
            <person name="Mahillon J."/>
            <person name="Duprez V."/>
            <person name="Timmery S."/>
            <person name="Mattelet C."/>
            <person name="Dierick K."/>
            <person name="Sun M."/>
            <person name="Yu Z."/>
            <person name="Zhu L."/>
            <person name="Hu X."/>
            <person name="Shank E.B."/>
            <person name="Swiecicka I."/>
            <person name="Hansen B.M."/>
            <person name="Andrup L."/>
            <person name="Walker B."/>
            <person name="Young S.K."/>
            <person name="Zeng Q."/>
            <person name="Gargeya S."/>
            <person name="Fitzgerald M."/>
            <person name="Haas B."/>
            <person name="Abouelleil A."/>
            <person name="Alvarado L."/>
            <person name="Arachchi H.M."/>
            <person name="Berlin A.M."/>
            <person name="Chapman S.B."/>
            <person name="Dewar J."/>
            <person name="Goldberg J."/>
            <person name="Griggs A."/>
            <person name="Gujja S."/>
            <person name="Hansen M."/>
            <person name="Howarth C."/>
            <person name="Imamovic A."/>
            <person name="Larimer J."/>
            <person name="McCowan C."/>
            <person name="Murphy C."/>
            <person name="Neiman D."/>
            <person name="Pearson M."/>
            <person name="Priest M."/>
            <person name="Roberts A."/>
            <person name="Saif S."/>
            <person name="Shea T."/>
            <person name="Sisk P."/>
            <person name="Sykes S."/>
            <person name="Wortman J."/>
            <person name="Nusbaum C."/>
            <person name="Birren B."/>
        </authorList>
    </citation>
    <scope>NUCLEOTIDE SEQUENCE [LARGE SCALE GENOMIC DNA]</scope>
    <source>
        <strain evidence="2 3">VD133</strain>
    </source>
</reference>
<comment type="caution">
    <text evidence="2">The sequence shown here is derived from an EMBL/GenBank/DDBJ whole genome shotgun (WGS) entry which is preliminary data.</text>
</comment>
<feature type="transmembrane region" description="Helical" evidence="1">
    <location>
        <begin position="40"/>
        <end position="58"/>
    </location>
</feature>
<keyword evidence="1" id="KW-0812">Transmembrane</keyword>
<organism evidence="2 3">
    <name type="scientific">Bacillus cereus VD133</name>
    <dbReference type="NCBI Taxonomy" id="1053233"/>
    <lineage>
        <taxon>Bacteria</taxon>
        <taxon>Bacillati</taxon>
        <taxon>Bacillota</taxon>
        <taxon>Bacilli</taxon>
        <taxon>Bacillales</taxon>
        <taxon>Bacillaceae</taxon>
        <taxon>Bacillus</taxon>
        <taxon>Bacillus cereus group</taxon>
    </lineage>
</organism>
<evidence type="ECO:0000256" key="1">
    <source>
        <dbReference type="SAM" id="Phobius"/>
    </source>
</evidence>
<feature type="transmembrane region" description="Helical" evidence="1">
    <location>
        <begin position="70"/>
        <end position="87"/>
    </location>
</feature>
<feature type="transmembrane region" description="Helical" evidence="1">
    <location>
        <begin position="12"/>
        <end position="34"/>
    </location>
</feature>
<name>A0A9W5PJ67_BACCE</name>
<evidence type="ECO:0000313" key="2">
    <source>
        <dbReference type="EMBL" id="EOO23315.1"/>
    </source>
</evidence>
<feature type="transmembrane region" description="Helical" evidence="1">
    <location>
        <begin position="93"/>
        <end position="109"/>
    </location>
</feature>
<keyword evidence="1" id="KW-1133">Transmembrane helix</keyword>